<evidence type="ECO:0000313" key="3">
    <source>
        <dbReference type="EMBL" id="GMT27194.1"/>
    </source>
</evidence>
<dbReference type="InterPro" id="IPR050235">
    <property type="entry name" value="CK1_Ser-Thr_kinase"/>
</dbReference>
<dbReference type="InterPro" id="IPR011009">
    <property type="entry name" value="Kinase-like_dom_sf"/>
</dbReference>
<evidence type="ECO:0000313" key="4">
    <source>
        <dbReference type="Proteomes" id="UP001432322"/>
    </source>
</evidence>
<evidence type="ECO:0000259" key="2">
    <source>
        <dbReference type="PROSITE" id="PS50011"/>
    </source>
</evidence>
<evidence type="ECO:0000256" key="1">
    <source>
        <dbReference type="SAM" id="MobiDB-lite"/>
    </source>
</evidence>
<proteinExistence type="predicted"/>
<protein>
    <recommendedName>
        <fullName evidence="2">Protein kinase domain-containing protein</fullName>
    </recommendedName>
</protein>
<feature type="non-terminal residue" evidence="3">
    <location>
        <position position="1"/>
    </location>
</feature>
<dbReference type="InterPro" id="IPR000719">
    <property type="entry name" value="Prot_kinase_dom"/>
</dbReference>
<organism evidence="3 4">
    <name type="scientific">Pristionchus fissidentatus</name>
    <dbReference type="NCBI Taxonomy" id="1538716"/>
    <lineage>
        <taxon>Eukaryota</taxon>
        <taxon>Metazoa</taxon>
        <taxon>Ecdysozoa</taxon>
        <taxon>Nematoda</taxon>
        <taxon>Chromadorea</taxon>
        <taxon>Rhabditida</taxon>
        <taxon>Rhabditina</taxon>
        <taxon>Diplogasteromorpha</taxon>
        <taxon>Diplogasteroidea</taxon>
        <taxon>Neodiplogasteridae</taxon>
        <taxon>Pristionchus</taxon>
    </lineage>
</organism>
<dbReference type="FunFam" id="1.10.510.10:FF:001336">
    <property type="entry name" value="Serine/threonine-protein kinase spe-6"/>
    <property type="match status" value="1"/>
</dbReference>
<name>A0AAV5W8Y1_9BILA</name>
<dbReference type="Gene3D" id="1.10.510.10">
    <property type="entry name" value="Transferase(Phosphotransferase) domain 1"/>
    <property type="match status" value="1"/>
</dbReference>
<dbReference type="GO" id="GO:0005524">
    <property type="term" value="F:ATP binding"/>
    <property type="evidence" value="ECO:0007669"/>
    <property type="project" value="InterPro"/>
</dbReference>
<dbReference type="EMBL" id="BTSY01000005">
    <property type="protein sequence ID" value="GMT27194.1"/>
    <property type="molecule type" value="Genomic_DNA"/>
</dbReference>
<sequence length="389" mass="43553">LCKLSQMPPPFSLLVCSRVGRLLPKPPSPADLPVHLQYPQLPYPATYSTSRTRQVGQILRHGAHQWKVEKCIYSGPFSDVFVIADTTAPSRKYAMKVERVNGVARPVLKLDAHVLPLLKGRAGFPQLVVSGRTASFKYCVMQLVGPDLSKLRKVMPAGRFSLPTALNIAHQTLSSLEHLHNSGWLCRDVKAPNLAVGRGADAATVYMLDFGFARRFLNKDNKYRAQRPTAPLLGTMPYASLAAHCRKEQCPRDDIESWWYMIVEFVMGALPWSYMPKDTILEYKQHIRMAGHREFFAKLPPAFAAMLTVIDRTGFYDRPDYDHLRFLLHSAAATEKVDMNSVLDWMANPVLYTKAEKLGEDVTEVPCAAEQSQHSEHGSVRDLAPPAAV</sequence>
<dbReference type="PANTHER" id="PTHR11909">
    <property type="entry name" value="CASEIN KINASE-RELATED"/>
    <property type="match status" value="1"/>
</dbReference>
<keyword evidence="4" id="KW-1185">Reference proteome</keyword>
<accession>A0AAV5W8Y1</accession>
<dbReference type="AlphaFoldDB" id="A0AAV5W8Y1"/>
<dbReference type="PROSITE" id="PS50011">
    <property type="entry name" value="PROTEIN_KINASE_DOM"/>
    <property type="match status" value="1"/>
</dbReference>
<dbReference type="GO" id="GO:0004672">
    <property type="term" value="F:protein kinase activity"/>
    <property type="evidence" value="ECO:0007669"/>
    <property type="project" value="InterPro"/>
</dbReference>
<feature type="region of interest" description="Disordered" evidence="1">
    <location>
        <begin position="370"/>
        <end position="389"/>
    </location>
</feature>
<gene>
    <name evidence="3" type="ORF">PFISCL1PPCAC_18491</name>
</gene>
<comment type="caution">
    <text evidence="3">The sequence shown here is derived from an EMBL/GenBank/DDBJ whole genome shotgun (WGS) entry which is preliminary data.</text>
</comment>
<dbReference type="Proteomes" id="UP001432322">
    <property type="component" value="Unassembled WGS sequence"/>
</dbReference>
<reference evidence="3" key="1">
    <citation type="submission" date="2023-10" db="EMBL/GenBank/DDBJ databases">
        <title>Genome assembly of Pristionchus species.</title>
        <authorList>
            <person name="Yoshida K."/>
            <person name="Sommer R.J."/>
        </authorList>
    </citation>
    <scope>NUCLEOTIDE SEQUENCE</scope>
    <source>
        <strain evidence="3">RS5133</strain>
    </source>
</reference>
<dbReference type="SMART" id="SM00220">
    <property type="entry name" value="S_TKc"/>
    <property type="match status" value="1"/>
</dbReference>
<dbReference type="SUPFAM" id="SSF56112">
    <property type="entry name" value="Protein kinase-like (PK-like)"/>
    <property type="match status" value="1"/>
</dbReference>
<feature type="domain" description="Protein kinase" evidence="2">
    <location>
        <begin position="66"/>
        <end position="332"/>
    </location>
</feature>
<dbReference type="Pfam" id="PF00069">
    <property type="entry name" value="Pkinase"/>
    <property type="match status" value="1"/>
</dbReference>